<evidence type="ECO:0000256" key="4">
    <source>
        <dbReference type="ARBA" id="ARBA00012595"/>
    </source>
</evidence>
<dbReference type="KEGG" id="ppp:112280869"/>
<dbReference type="PRINTS" id="PR00110">
    <property type="entry name" value="ALPHAAMYLASE"/>
</dbReference>
<reference evidence="11" key="3">
    <citation type="submission" date="2020-12" db="UniProtKB">
        <authorList>
            <consortium name="EnsemblPlants"/>
        </authorList>
    </citation>
    <scope>IDENTIFICATION</scope>
</reference>
<sequence length="580" mass="65181">MSIVTCLSGVVTPSMFLSFKHVSFSLLAVDILWRSQVTMASMVAQAAQVNVLRESSLSSSHAPVTNKKAMRACMAPSFSSVSSTFYSSKRLRSTSSVPRPATKRTTIKSALDVSKAANEATENLKKASEVSKEIMKEAAEGTVESVKEVTNRALTRKLSRKRSFHLPRGGNIKADPLRIVMFQGFNWESWKSPSWYDIIGNRAEELAAAGITDVWFPPPSHSVAPQGYMPGRLYDLSASKYGNEEKLFETINKFHKAGVRCIADIVVNHRCGDAQDERGEWVIFEGGTPDDALDWGPWAVVGDDYPYGNGTGAPDTGADFEAAPDIDHTNERVQSDIINWMNWMKYKIGFDGWRFDFAKGYGGYFVGKYIEKTEPGFAVGELWTNMCYGYGGLDYNQDGHRQQLVDWVHSTHNRSTAFDFTTKGILQEAVKGQLWRLRDRNSKPPGMIGYWPEKAVTFLDNHDTGSTQNHWPFPSEHIMQGYAYILTHSGNPCIFYDHFYDWGLKDEITRLIELRKRNDINARSKVHIVTAENDLYVAKIDDCVILKIGPRYDMGHLTPNSGDYKIGAVGKDYCVWEKKN</sequence>
<protein>
    <recommendedName>
        <fullName evidence="4">alpha-amylase</fullName>
        <ecNumber evidence="4">3.2.1.1</ecNumber>
    </recommendedName>
    <alternativeName>
        <fullName evidence="8">1,4-alpha-D-glucan glucanohydrolase</fullName>
    </alternativeName>
</protein>
<dbReference type="AlphaFoldDB" id="A0A7I4DQJ9"/>
<keyword evidence="6" id="KW-0119">Carbohydrate metabolism</keyword>
<dbReference type="GO" id="GO:0005509">
    <property type="term" value="F:calcium ion binding"/>
    <property type="evidence" value="ECO:0007669"/>
    <property type="project" value="InterPro"/>
</dbReference>
<evidence type="ECO:0000256" key="8">
    <source>
        <dbReference type="ARBA" id="ARBA00030238"/>
    </source>
</evidence>
<organism evidence="11 12">
    <name type="scientific">Physcomitrium patens</name>
    <name type="common">Spreading-leaved earth moss</name>
    <name type="synonym">Physcomitrella patens</name>
    <dbReference type="NCBI Taxonomy" id="3218"/>
    <lineage>
        <taxon>Eukaryota</taxon>
        <taxon>Viridiplantae</taxon>
        <taxon>Streptophyta</taxon>
        <taxon>Embryophyta</taxon>
        <taxon>Bryophyta</taxon>
        <taxon>Bryophytina</taxon>
        <taxon>Bryopsida</taxon>
        <taxon>Funariidae</taxon>
        <taxon>Funariales</taxon>
        <taxon>Funariaceae</taxon>
        <taxon>Physcomitrium</taxon>
    </lineage>
</organism>
<dbReference type="EnsemblPlants" id="Pp3c4_15970V3.7">
    <property type="protein sequence ID" value="Pp3c4_15970V3.7"/>
    <property type="gene ID" value="Pp3c4_15970"/>
</dbReference>
<dbReference type="RefSeq" id="XP_024372533.1">
    <property type="nucleotide sequence ID" value="XM_024516765.2"/>
</dbReference>
<dbReference type="SUPFAM" id="SSF51445">
    <property type="entry name" value="(Trans)glycosidases"/>
    <property type="match status" value="1"/>
</dbReference>
<dbReference type="Gramene" id="Pp3c4_15970V3.6">
    <property type="protein sequence ID" value="Pp3c4_15970V3.6"/>
    <property type="gene ID" value="Pp3c4_15970"/>
</dbReference>
<dbReference type="Gramene" id="Pp3c4_15970V3.7">
    <property type="protein sequence ID" value="Pp3c4_15970V3.7"/>
    <property type="gene ID" value="Pp3c4_15970"/>
</dbReference>
<evidence type="ECO:0000259" key="10">
    <source>
        <dbReference type="SMART" id="SM00810"/>
    </source>
</evidence>
<dbReference type="FunCoup" id="A0A7I4DQJ9">
    <property type="interactions" value="136"/>
</dbReference>
<dbReference type="EMBL" id="ABEU02000004">
    <property type="status" value="NOT_ANNOTATED_CDS"/>
    <property type="molecule type" value="Genomic_DNA"/>
</dbReference>
<feature type="domain" description="Glycosyl hydrolase family 13 catalytic" evidence="9">
    <location>
        <begin position="179"/>
        <end position="527"/>
    </location>
</feature>
<reference evidence="11 12" key="2">
    <citation type="journal article" date="2018" name="Plant J.">
        <title>The Physcomitrella patens chromosome-scale assembly reveals moss genome structure and evolution.</title>
        <authorList>
            <person name="Lang D."/>
            <person name="Ullrich K.K."/>
            <person name="Murat F."/>
            <person name="Fuchs J."/>
            <person name="Jenkins J."/>
            <person name="Haas F.B."/>
            <person name="Piednoel M."/>
            <person name="Gundlach H."/>
            <person name="Van Bel M."/>
            <person name="Meyberg R."/>
            <person name="Vives C."/>
            <person name="Morata J."/>
            <person name="Symeonidi A."/>
            <person name="Hiss M."/>
            <person name="Muchero W."/>
            <person name="Kamisugi Y."/>
            <person name="Saleh O."/>
            <person name="Blanc G."/>
            <person name="Decker E.L."/>
            <person name="van Gessel N."/>
            <person name="Grimwood J."/>
            <person name="Hayes R.D."/>
            <person name="Graham S.W."/>
            <person name="Gunter L.E."/>
            <person name="McDaniel S.F."/>
            <person name="Hoernstein S.N.W."/>
            <person name="Larsson A."/>
            <person name="Li F.W."/>
            <person name="Perroud P.F."/>
            <person name="Phillips J."/>
            <person name="Ranjan P."/>
            <person name="Rokshar D.S."/>
            <person name="Rothfels C.J."/>
            <person name="Schneider L."/>
            <person name="Shu S."/>
            <person name="Stevenson D.W."/>
            <person name="Thummler F."/>
            <person name="Tillich M."/>
            <person name="Villarreal Aguilar J.C."/>
            <person name="Widiez T."/>
            <person name="Wong G.K."/>
            <person name="Wymore A."/>
            <person name="Zhang Y."/>
            <person name="Zimmer A.D."/>
            <person name="Quatrano R.S."/>
            <person name="Mayer K.F.X."/>
            <person name="Goodstein D."/>
            <person name="Casacuberta J.M."/>
            <person name="Vandepoele K."/>
            <person name="Reski R."/>
            <person name="Cuming A.C."/>
            <person name="Tuskan G.A."/>
            <person name="Maumus F."/>
            <person name="Salse J."/>
            <person name="Schmutz J."/>
            <person name="Rensing S.A."/>
        </authorList>
    </citation>
    <scope>NUCLEOTIDE SEQUENCE [LARGE SCALE GENOMIC DNA]</scope>
    <source>
        <strain evidence="11 12">cv. Gransden 2004</strain>
    </source>
</reference>
<evidence type="ECO:0000313" key="12">
    <source>
        <dbReference type="Proteomes" id="UP000006727"/>
    </source>
</evidence>
<dbReference type="GO" id="GO:0005987">
    <property type="term" value="P:sucrose catabolic process"/>
    <property type="evidence" value="ECO:0000318"/>
    <property type="project" value="GO_Central"/>
</dbReference>
<dbReference type="InterPro" id="IPR006046">
    <property type="entry name" value="Alpha_amylase"/>
</dbReference>
<dbReference type="SMART" id="SM00642">
    <property type="entry name" value="Aamy"/>
    <property type="match status" value="1"/>
</dbReference>
<dbReference type="GO" id="GO:0004556">
    <property type="term" value="F:alpha-amylase activity"/>
    <property type="evidence" value="ECO:0000318"/>
    <property type="project" value="GO_Central"/>
</dbReference>
<dbReference type="GeneID" id="112280869"/>
<accession>A0A7I4DQJ9</accession>
<keyword evidence="7" id="KW-0326">Glycosidase</keyword>
<dbReference type="InterPro" id="IPR013780">
    <property type="entry name" value="Glyco_hydro_b"/>
</dbReference>
<evidence type="ECO:0000256" key="5">
    <source>
        <dbReference type="ARBA" id="ARBA00022801"/>
    </source>
</evidence>
<dbReference type="Gene3D" id="2.60.40.1180">
    <property type="entry name" value="Golgi alpha-mannosidase II"/>
    <property type="match status" value="1"/>
</dbReference>
<gene>
    <name evidence="11" type="primary">LOC112280869</name>
</gene>
<keyword evidence="12" id="KW-1185">Reference proteome</keyword>
<dbReference type="Proteomes" id="UP000006727">
    <property type="component" value="Chromosome 4"/>
</dbReference>
<evidence type="ECO:0000256" key="1">
    <source>
        <dbReference type="ARBA" id="ARBA00000548"/>
    </source>
</evidence>
<comment type="catalytic activity">
    <reaction evidence="1">
        <text>Endohydrolysis of (1-&gt;4)-alpha-D-glucosidic linkages in polysaccharides containing three or more (1-&gt;4)-alpha-linked D-glucose units.</text>
        <dbReference type="EC" id="3.2.1.1"/>
    </reaction>
</comment>
<dbReference type="OrthoDB" id="550577at2759"/>
<comment type="cofactor">
    <cofactor evidence="2">
        <name>Ca(2+)</name>
        <dbReference type="ChEBI" id="CHEBI:29108"/>
    </cofactor>
</comment>
<feature type="domain" description="Alpha-amylase C-terminal beta-sheet" evidence="10">
    <location>
        <begin position="516"/>
        <end position="578"/>
    </location>
</feature>
<proteinExistence type="inferred from homology"/>
<reference evidence="11 12" key="1">
    <citation type="journal article" date="2008" name="Science">
        <title>The Physcomitrella genome reveals evolutionary insights into the conquest of land by plants.</title>
        <authorList>
            <person name="Rensing S."/>
            <person name="Lang D."/>
            <person name="Zimmer A."/>
            <person name="Terry A."/>
            <person name="Salamov A."/>
            <person name="Shapiro H."/>
            <person name="Nishiyama T."/>
            <person name="Perroud P.-F."/>
            <person name="Lindquist E."/>
            <person name="Kamisugi Y."/>
            <person name="Tanahashi T."/>
            <person name="Sakakibara K."/>
            <person name="Fujita T."/>
            <person name="Oishi K."/>
            <person name="Shin-I T."/>
            <person name="Kuroki Y."/>
            <person name="Toyoda A."/>
            <person name="Suzuki Y."/>
            <person name="Hashimoto A."/>
            <person name="Yamaguchi K."/>
            <person name="Sugano A."/>
            <person name="Kohara Y."/>
            <person name="Fujiyama A."/>
            <person name="Anterola A."/>
            <person name="Aoki S."/>
            <person name="Ashton N."/>
            <person name="Barbazuk W.B."/>
            <person name="Barker E."/>
            <person name="Bennetzen J."/>
            <person name="Bezanilla M."/>
            <person name="Blankenship R."/>
            <person name="Cho S.H."/>
            <person name="Dutcher S."/>
            <person name="Estelle M."/>
            <person name="Fawcett J.A."/>
            <person name="Gundlach H."/>
            <person name="Hanada K."/>
            <person name="Heyl A."/>
            <person name="Hicks K.A."/>
            <person name="Hugh J."/>
            <person name="Lohr M."/>
            <person name="Mayer K."/>
            <person name="Melkozernov A."/>
            <person name="Murata T."/>
            <person name="Nelson D."/>
            <person name="Pils B."/>
            <person name="Prigge M."/>
            <person name="Reiss B."/>
            <person name="Renner T."/>
            <person name="Rombauts S."/>
            <person name="Rushton P."/>
            <person name="Sanderfoot A."/>
            <person name="Schween G."/>
            <person name="Shiu S.-H."/>
            <person name="Stueber K."/>
            <person name="Theodoulou F.L."/>
            <person name="Tu H."/>
            <person name="Van de Peer Y."/>
            <person name="Verrier P.J."/>
            <person name="Waters E."/>
            <person name="Wood A."/>
            <person name="Yang L."/>
            <person name="Cove D."/>
            <person name="Cuming A."/>
            <person name="Hasebe M."/>
            <person name="Lucas S."/>
            <person name="Mishler D.B."/>
            <person name="Reski R."/>
            <person name="Grigoriev I."/>
            <person name="Quatrano R.S."/>
            <person name="Boore J.L."/>
        </authorList>
    </citation>
    <scope>NUCLEOTIDE SEQUENCE [LARGE SCALE GENOMIC DNA]</scope>
    <source>
        <strain evidence="11 12">cv. Gransden 2004</strain>
    </source>
</reference>
<evidence type="ECO:0000259" key="9">
    <source>
        <dbReference type="SMART" id="SM00642"/>
    </source>
</evidence>
<dbReference type="CDD" id="cd11314">
    <property type="entry name" value="AmyAc_arch_bac_plant_AmyA"/>
    <property type="match status" value="1"/>
</dbReference>
<name>A0A7I4DQJ9_PHYPA</name>
<dbReference type="EnsemblPlants" id="Pp3c4_15970V3.6">
    <property type="protein sequence ID" value="Pp3c4_15970V3.6"/>
    <property type="gene ID" value="Pp3c4_15970"/>
</dbReference>
<keyword evidence="5" id="KW-0378">Hydrolase</keyword>
<dbReference type="SUPFAM" id="SSF51011">
    <property type="entry name" value="Glycosyl hydrolase domain"/>
    <property type="match status" value="1"/>
</dbReference>
<dbReference type="Pfam" id="PF07821">
    <property type="entry name" value="Alpha-amyl_C2"/>
    <property type="match status" value="1"/>
</dbReference>
<dbReference type="InterPro" id="IPR012850">
    <property type="entry name" value="A-amylase_bs_C"/>
</dbReference>
<dbReference type="PANTHER" id="PTHR43447">
    <property type="entry name" value="ALPHA-AMYLASE"/>
    <property type="match status" value="1"/>
</dbReference>
<dbReference type="EC" id="3.2.1.1" evidence="4"/>
<evidence type="ECO:0000256" key="3">
    <source>
        <dbReference type="ARBA" id="ARBA00008061"/>
    </source>
</evidence>
<dbReference type="Gene3D" id="3.20.20.80">
    <property type="entry name" value="Glycosidases"/>
    <property type="match status" value="1"/>
</dbReference>
<dbReference type="OMA" id="HPFGLAC"/>
<comment type="similarity">
    <text evidence="3">Belongs to the glycosyl hydrolase 13 family.</text>
</comment>
<dbReference type="InterPro" id="IPR006047">
    <property type="entry name" value="GH13_cat_dom"/>
</dbReference>
<evidence type="ECO:0000256" key="7">
    <source>
        <dbReference type="ARBA" id="ARBA00023295"/>
    </source>
</evidence>
<evidence type="ECO:0000256" key="6">
    <source>
        <dbReference type="ARBA" id="ARBA00023277"/>
    </source>
</evidence>
<dbReference type="InterPro" id="IPR017853">
    <property type="entry name" value="GH"/>
</dbReference>
<evidence type="ECO:0000256" key="2">
    <source>
        <dbReference type="ARBA" id="ARBA00001913"/>
    </source>
</evidence>
<evidence type="ECO:0000313" key="11">
    <source>
        <dbReference type="EnsemblPlants" id="Pp3c4_15970V3.7"/>
    </source>
</evidence>
<dbReference type="SMART" id="SM00810">
    <property type="entry name" value="Alpha-amyl_C2"/>
    <property type="match status" value="1"/>
</dbReference>